<keyword evidence="1" id="KW-0472">Membrane</keyword>
<dbReference type="AlphaFoldDB" id="A0A0V1BI67"/>
<protein>
    <submittedName>
        <fullName evidence="2">Uncharacterized protein</fullName>
    </submittedName>
</protein>
<sequence length="138" mass="16011">MSQHCSKHRLSTYVDRCPDRICFSAVFRIQLIRNERIIVFTVRSCLKCLSTAKMIKLRIIAMMPQKQKLRKEVFRSIAFLFTTFAHFFTTIIMNYSSLLKSEVSSLNLFNPDSANCFPNTSVDFTRRALPNKCSDANK</sequence>
<evidence type="ECO:0000313" key="3">
    <source>
        <dbReference type="Proteomes" id="UP000054776"/>
    </source>
</evidence>
<organism evidence="2 3">
    <name type="scientific">Trichinella spiralis</name>
    <name type="common">Trichina worm</name>
    <dbReference type="NCBI Taxonomy" id="6334"/>
    <lineage>
        <taxon>Eukaryota</taxon>
        <taxon>Metazoa</taxon>
        <taxon>Ecdysozoa</taxon>
        <taxon>Nematoda</taxon>
        <taxon>Enoplea</taxon>
        <taxon>Dorylaimia</taxon>
        <taxon>Trichinellida</taxon>
        <taxon>Trichinellidae</taxon>
        <taxon>Trichinella</taxon>
    </lineage>
</organism>
<dbReference type="EMBL" id="JYDH01000042">
    <property type="protein sequence ID" value="KRY36543.1"/>
    <property type="molecule type" value="Genomic_DNA"/>
</dbReference>
<gene>
    <name evidence="2" type="ORF">T01_876</name>
</gene>
<comment type="caution">
    <text evidence="2">The sequence shown here is derived from an EMBL/GenBank/DDBJ whole genome shotgun (WGS) entry which is preliminary data.</text>
</comment>
<feature type="transmembrane region" description="Helical" evidence="1">
    <location>
        <begin position="73"/>
        <end position="95"/>
    </location>
</feature>
<dbReference type="InParanoid" id="A0A0V1BI67"/>
<keyword evidence="1" id="KW-1133">Transmembrane helix</keyword>
<keyword evidence="3" id="KW-1185">Reference proteome</keyword>
<name>A0A0V1BI67_TRISP</name>
<accession>A0A0V1BI67</accession>
<keyword evidence="1" id="KW-0812">Transmembrane</keyword>
<dbReference type="Proteomes" id="UP000054776">
    <property type="component" value="Unassembled WGS sequence"/>
</dbReference>
<reference evidence="2 3" key="1">
    <citation type="submission" date="2015-01" db="EMBL/GenBank/DDBJ databases">
        <title>Evolution of Trichinella species and genotypes.</title>
        <authorList>
            <person name="Korhonen P.K."/>
            <person name="Edoardo P."/>
            <person name="Giuseppe L.R."/>
            <person name="Gasser R.B."/>
        </authorList>
    </citation>
    <scope>NUCLEOTIDE SEQUENCE [LARGE SCALE GENOMIC DNA]</scope>
    <source>
        <strain evidence="2">ISS3</strain>
    </source>
</reference>
<evidence type="ECO:0000256" key="1">
    <source>
        <dbReference type="SAM" id="Phobius"/>
    </source>
</evidence>
<evidence type="ECO:0000313" key="2">
    <source>
        <dbReference type="EMBL" id="KRY36543.1"/>
    </source>
</evidence>
<proteinExistence type="predicted"/>